<gene>
    <name evidence="1" type="ORF">DFR49_2319</name>
</gene>
<dbReference type="OrthoDB" id="9941880at2"/>
<evidence type="ECO:0000313" key="2">
    <source>
        <dbReference type="Proteomes" id="UP000266568"/>
    </source>
</evidence>
<sequence length="88" mass="9428">MTHEHRHLDVNGPARDRLREAFDACTDDLAAMYGALTWPQKATLLGAIVAAGDHPPGFSVRFDVSSITSAEHEYLRKLGAVPLAGDGA</sequence>
<dbReference type="Proteomes" id="UP000266568">
    <property type="component" value="Unassembled WGS sequence"/>
</dbReference>
<dbReference type="AlphaFoldDB" id="A0A397P4A8"/>
<proteinExistence type="predicted"/>
<organism evidence="1 2">
    <name type="scientific">Hephaestia caeni</name>
    <dbReference type="NCBI Taxonomy" id="645617"/>
    <lineage>
        <taxon>Bacteria</taxon>
        <taxon>Pseudomonadati</taxon>
        <taxon>Pseudomonadota</taxon>
        <taxon>Alphaproteobacteria</taxon>
        <taxon>Sphingomonadales</taxon>
        <taxon>Sphingomonadaceae</taxon>
        <taxon>Hephaestia</taxon>
    </lineage>
</organism>
<reference evidence="1 2" key="1">
    <citation type="submission" date="2018-08" db="EMBL/GenBank/DDBJ databases">
        <title>Genomic Encyclopedia of Type Strains, Phase IV (KMG-IV): sequencing the most valuable type-strain genomes for metagenomic binning, comparative biology and taxonomic classification.</title>
        <authorList>
            <person name="Goeker M."/>
        </authorList>
    </citation>
    <scope>NUCLEOTIDE SEQUENCE [LARGE SCALE GENOMIC DNA]</scope>
    <source>
        <strain evidence="1 2">DSM 25527</strain>
    </source>
</reference>
<accession>A0A397P4A8</accession>
<name>A0A397P4A8_9SPHN</name>
<dbReference type="RefSeq" id="WP_119035846.1">
    <property type="nucleotide sequence ID" value="NZ_QXDC01000003.1"/>
</dbReference>
<evidence type="ECO:0000313" key="1">
    <source>
        <dbReference type="EMBL" id="RIA44082.1"/>
    </source>
</evidence>
<keyword evidence="2" id="KW-1185">Reference proteome</keyword>
<comment type="caution">
    <text evidence="1">The sequence shown here is derived from an EMBL/GenBank/DDBJ whole genome shotgun (WGS) entry which is preliminary data.</text>
</comment>
<dbReference type="EMBL" id="QXDC01000003">
    <property type="protein sequence ID" value="RIA44082.1"/>
    <property type="molecule type" value="Genomic_DNA"/>
</dbReference>
<protein>
    <submittedName>
        <fullName evidence="1">Uncharacterized protein</fullName>
    </submittedName>
</protein>